<keyword evidence="9" id="KW-0067">ATP-binding</keyword>
<dbReference type="InterPro" id="IPR011123">
    <property type="entry name" value="Y_Y_Y"/>
</dbReference>
<dbReference type="RefSeq" id="WP_091370564.1">
    <property type="nucleotide sequence ID" value="NZ_LT629740.1"/>
</dbReference>
<keyword evidence="13" id="KW-0175">Coiled coil</keyword>
<dbReference type="Pfam" id="PF07495">
    <property type="entry name" value="Y_Y_Y"/>
    <property type="match status" value="1"/>
</dbReference>
<feature type="domain" description="Histidine kinase" evidence="15">
    <location>
        <begin position="905"/>
        <end position="1127"/>
    </location>
</feature>
<dbReference type="SUPFAM" id="SSF55874">
    <property type="entry name" value="ATPase domain of HSP90 chaperone/DNA topoisomerase II/histidine kinase"/>
    <property type="match status" value="1"/>
</dbReference>
<evidence type="ECO:0000313" key="17">
    <source>
        <dbReference type="EMBL" id="SDS54517.1"/>
    </source>
</evidence>
<dbReference type="SUPFAM" id="SSF47384">
    <property type="entry name" value="Homodimeric domain of signal transducing histidine kinase"/>
    <property type="match status" value="1"/>
</dbReference>
<dbReference type="GO" id="GO:0016020">
    <property type="term" value="C:membrane"/>
    <property type="evidence" value="ECO:0007669"/>
    <property type="project" value="UniProtKB-SubCell"/>
</dbReference>
<evidence type="ECO:0000259" key="16">
    <source>
        <dbReference type="PROSITE" id="PS50110"/>
    </source>
</evidence>
<keyword evidence="5" id="KW-0808">Transferase</keyword>
<keyword evidence="7" id="KW-0547">Nucleotide-binding</keyword>
<dbReference type="PROSITE" id="PS50110">
    <property type="entry name" value="RESPONSE_REGULATORY"/>
    <property type="match status" value="2"/>
</dbReference>
<dbReference type="InterPro" id="IPR004358">
    <property type="entry name" value="Sig_transdc_His_kin-like_C"/>
</dbReference>
<dbReference type="Pfam" id="PF02518">
    <property type="entry name" value="HATPase_c"/>
    <property type="match status" value="1"/>
</dbReference>
<feature type="domain" description="Response regulatory" evidence="16">
    <location>
        <begin position="1147"/>
        <end position="1260"/>
    </location>
</feature>
<evidence type="ECO:0000256" key="8">
    <source>
        <dbReference type="ARBA" id="ARBA00022777"/>
    </source>
</evidence>
<evidence type="ECO:0000259" key="15">
    <source>
        <dbReference type="PROSITE" id="PS50109"/>
    </source>
</evidence>
<dbReference type="PANTHER" id="PTHR43547">
    <property type="entry name" value="TWO-COMPONENT HISTIDINE KINASE"/>
    <property type="match status" value="1"/>
</dbReference>
<evidence type="ECO:0000256" key="4">
    <source>
        <dbReference type="ARBA" id="ARBA00022553"/>
    </source>
</evidence>
<dbReference type="Pfam" id="PF00512">
    <property type="entry name" value="HisKA"/>
    <property type="match status" value="1"/>
</dbReference>
<dbReference type="OrthoDB" id="9809670at2"/>
<proteinExistence type="predicted"/>
<dbReference type="CDD" id="cd00156">
    <property type="entry name" value="REC"/>
    <property type="match status" value="1"/>
</dbReference>
<dbReference type="Pfam" id="PF00072">
    <property type="entry name" value="Response_reg"/>
    <property type="match status" value="2"/>
</dbReference>
<dbReference type="EC" id="2.7.13.3" evidence="3"/>
<evidence type="ECO:0000256" key="11">
    <source>
        <dbReference type="ARBA" id="ARBA00023136"/>
    </source>
</evidence>
<dbReference type="FunFam" id="2.60.40.10:FF:000791">
    <property type="entry name" value="Two-component system sensor histidine kinase/response regulator"/>
    <property type="match status" value="1"/>
</dbReference>
<dbReference type="CDD" id="cd16922">
    <property type="entry name" value="HATPase_EvgS-ArcB-TorS-like"/>
    <property type="match status" value="1"/>
</dbReference>
<evidence type="ECO:0000256" key="3">
    <source>
        <dbReference type="ARBA" id="ARBA00012438"/>
    </source>
</evidence>
<dbReference type="PRINTS" id="PR00344">
    <property type="entry name" value="BCTRLSENSOR"/>
</dbReference>
<dbReference type="Gene3D" id="1.10.287.130">
    <property type="match status" value="1"/>
</dbReference>
<dbReference type="InterPro" id="IPR001789">
    <property type="entry name" value="Sig_transdc_resp-reg_receiver"/>
</dbReference>
<feature type="coiled-coil region" evidence="13">
    <location>
        <begin position="843"/>
        <end position="900"/>
    </location>
</feature>
<dbReference type="FunFam" id="3.30.565.10:FF:000010">
    <property type="entry name" value="Sensor histidine kinase RcsC"/>
    <property type="match status" value="1"/>
</dbReference>
<evidence type="ECO:0000313" key="18">
    <source>
        <dbReference type="Proteomes" id="UP000199679"/>
    </source>
</evidence>
<dbReference type="PANTHER" id="PTHR43547:SF2">
    <property type="entry name" value="HYBRID SIGNAL TRANSDUCTION HISTIDINE KINASE C"/>
    <property type="match status" value="1"/>
</dbReference>
<dbReference type="SUPFAM" id="SSF63829">
    <property type="entry name" value="Calcium-dependent phosphotriesterase"/>
    <property type="match status" value="3"/>
</dbReference>
<keyword evidence="11 14" id="KW-0472">Membrane</keyword>
<dbReference type="STRING" id="652787.SAMN05216490_1352"/>
<evidence type="ECO:0000256" key="2">
    <source>
        <dbReference type="ARBA" id="ARBA00004370"/>
    </source>
</evidence>
<protein>
    <recommendedName>
        <fullName evidence="3">histidine kinase</fullName>
        <ecNumber evidence="3">2.7.13.3</ecNumber>
    </recommendedName>
</protein>
<dbReference type="SMART" id="SM00448">
    <property type="entry name" value="REC"/>
    <property type="match status" value="2"/>
</dbReference>
<dbReference type="InterPro" id="IPR036890">
    <property type="entry name" value="HATPase_C_sf"/>
</dbReference>
<evidence type="ECO:0000256" key="5">
    <source>
        <dbReference type="ARBA" id="ARBA00022679"/>
    </source>
</evidence>
<reference evidence="17 18" key="1">
    <citation type="submission" date="2016-10" db="EMBL/GenBank/DDBJ databases">
        <authorList>
            <person name="de Groot N.N."/>
        </authorList>
    </citation>
    <scope>NUCLEOTIDE SEQUENCE [LARGE SCALE GENOMIC DNA]</scope>
    <source>
        <strain evidence="17 18">MP1X4</strain>
    </source>
</reference>
<comment type="subcellular location">
    <subcellularLocation>
        <location evidence="2">Membrane</location>
    </subcellularLocation>
</comment>
<keyword evidence="4 12" id="KW-0597">Phosphoprotein</keyword>
<dbReference type="InterPro" id="IPR036097">
    <property type="entry name" value="HisK_dim/P_sf"/>
</dbReference>
<dbReference type="CDD" id="cd00082">
    <property type="entry name" value="HisKA"/>
    <property type="match status" value="1"/>
</dbReference>
<dbReference type="EMBL" id="LT629740">
    <property type="protein sequence ID" value="SDS54517.1"/>
    <property type="molecule type" value="Genomic_DNA"/>
</dbReference>
<dbReference type="InterPro" id="IPR003661">
    <property type="entry name" value="HisK_dim/P_dom"/>
</dbReference>
<feature type="modified residue" description="4-aspartylphosphate" evidence="12">
    <location>
        <position position="1197"/>
    </location>
</feature>
<dbReference type="InterPro" id="IPR015943">
    <property type="entry name" value="WD40/YVTN_repeat-like_dom_sf"/>
</dbReference>
<dbReference type="Gene3D" id="2.130.10.10">
    <property type="entry name" value="YVTN repeat-like/Quinoprotein amine dehydrogenase"/>
    <property type="match status" value="2"/>
</dbReference>
<dbReference type="CDD" id="cd22249">
    <property type="entry name" value="UDM1_RNF168_RNF169-like"/>
    <property type="match status" value="1"/>
</dbReference>
<dbReference type="PROSITE" id="PS50109">
    <property type="entry name" value="HIS_KIN"/>
    <property type="match status" value="1"/>
</dbReference>
<evidence type="ECO:0000256" key="6">
    <source>
        <dbReference type="ARBA" id="ARBA00022692"/>
    </source>
</evidence>
<dbReference type="CDD" id="cd17546">
    <property type="entry name" value="REC_hyHK_CKI1_RcsC-like"/>
    <property type="match status" value="1"/>
</dbReference>
<evidence type="ECO:0000256" key="13">
    <source>
        <dbReference type="SAM" id="Coils"/>
    </source>
</evidence>
<organism evidence="17 18">
    <name type="scientific">Mucilaginibacter mallensis</name>
    <dbReference type="NCBI Taxonomy" id="652787"/>
    <lineage>
        <taxon>Bacteria</taxon>
        <taxon>Pseudomonadati</taxon>
        <taxon>Bacteroidota</taxon>
        <taxon>Sphingobacteriia</taxon>
        <taxon>Sphingobacteriales</taxon>
        <taxon>Sphingobacteriaceae</taxon>
        <taxon>Mucilaginibacter</taxon>
    </lineage>
</organism>
<dbReference type="Proteomes" id="UP000199679">
    <property type="component" value="Chromosome I"/>
</dbReference>
<feature type="transmembrane region" description="Helical" evidence="14">
    <location>
        <begin position="811"/>
        <end position="834"/>
    </location>
</feature>
<name>A0A1H1T2Q3_MUCMA</name>
<keyword evidence="8 17" id="KW-0418">Kinase</keyword>
<dbReference type="GO" id="GO:0000155">
    <property type="term" value="F:phosphorelay sensor kinase activity"/>
    <property type="evidence" value="ECO:0007669"/>
    <property type="project" value="InterPro"/>
</dbReference>
<accession>A0A1H1T2Q3</accession>
<evidence type="ECO:0000256" key="9">
    <source>
        <dbReference type="ARBA" id="ARBA00022840"/>
    </source>
</evidence>
<feature type="domain" description="Response regulatory" evidence="16">
    <location>
        <begin position="1288"/>
        <end position="1403"/>
    </location>
</feature>
<evidence type="ECO:0000256" key="7">
    <source>
        <dbReference type="ARBA" id="ARBA00022741"/>
    </source>
</evidence>
<dbReference type="FunFam" id="1.10.287.130:FF:000004">
    <property type="entry name" value="Ethylene receptor 1"/>
    <property type="match status" value="1"/>
</dbReference>
<sequence length="1409" mass="158023">MLPFITIRLIPCLRFFLIALLLVVPSALRAQNQQLHFEHLSTNNGLSERNINCILQDSKGFMWIGTRDGLNRYDGYQFKTYRNDHSDPYSISNNYISHLAEDKNGNIWVATVGGGLNKFDTKTDKFYHYRHQDSLAGSIASDFINKIALDDDGHIWLATQKDGLDNFNPVTGKAVHYRTNSSDPRSISGNNIYIVYKDRENNLWAGEQTAGLNLFNRQRGNFTRFSHQDNVQGSISGDNITSIFEDGGHHLWIGTSGAGLNRYEGNGLFKHFVNNPADSYSLVNNNVQSIAEDNVGNLWIGTENGGVCIFSYQQNKFGDYAHDDIDASSLSGNSADVILKDHSGNMWVATFGGGINLYKKRKENFMHYQHNSDKHSLSNNFVLCLFEDSDHHYWVGTDGGGINLFDKATGSFTNFTHQEGKNSLSGNYDLDIKEDGRKQLWIGTWADGLSVYQLNTKTFKTFKHNANDPNSLAGDNVYTLLPVAGDKVWIGTFGSGLDRYEPASNTFVHYRHHDNDPQSVGSDRINSLLQDSKGNLWVGTNDAGLDRFNPATGTFIHFKYKDQQNSISNNTVLALYEDHRGHIWSCTFAGLNDLDPATGHFTHYTTANGLADNFTYAILEDGDQHLWISTNKGISRFDPVHQTFKNFTGEDGLQEGEFKPHSALKSHTGELFFGGIDGFNQFYPDKVKERPYDAPLVLTGFLLFNETVQAGAKSPLKQDISVTKSITLPYDQAVISFEFAALDYGAATKKFYAYRLEGFDKSWNLVGNKNSATYTNLPPGNYVLKVRVQNEEKQWSSSEIRLSLTIVPPFWLTWWFETLVFIVVIAGVYLIYYLRVKTIVAQKAKLEELVEERTAEVLQQSEELQAINEELMAQSDELELQREQERAARQDAEKANLAKSVFLASMSHEIRTPMNGVIGMASLLNETPLNSEQQEYTDTIIRSGETLMNVINDILDFSKIESGKLDMEQEDFNLRNAVEEVMDLFAQKSSKQGIDLLYEIDHQLPVQIIGDSLRLKQVLINLINNAIKFTERGEVFLQVKLNKLLDNDHLEIGFSVKDTGIGIPQHKLSDLFKPFSQVDSSTTRKYGGTGLGLVISERLINLMGGEIRAASVLGEGSTFSFTITAVKSNMAAPVQAPLKKAELESRQILIVDDNDTNRLILKTQLELWGCVPLTASSAKEALLLLEAHQHIELVITDMEMPAMDGISFAKIVKDKYSALPIIMLSSIGDESMKKYAGLFSAILVKPVKQKQLFRAIAACFNTAVAVVPAVEEPVRLLAESFAVQYPMKILVAEDNDINKKLIERILSKLGYQAGIVSNGQEVIDQLAIYPYQVILMDIQMPVMDGLEATRIIRSSQAFHPYIIALTANAMPEEREIYLSSGMNEYLSKPMKIERLKDVLILAYEYLMLH</sequence>
<evidence type="ECO:0000256" key="1">
    <source>
        <dbReference type="ARBA" id="ARBA00000085"/>
    </source>
</evidence>
<keyword evidence="18" id="KW-1185">Reference proteome</keyword>
<feature type="modified residue" description="4-aspartylphosphate" evidence="12">
    <location>
        <position position="1337"/>
    </location>
</feature>
<dbReference type="SMART" id="SM00388">
    <property type="entry name" value="HisKA"/>
    <property type="match status" value="1"/>
</dbReference>
<dbReference type="InterPro" id="IPR003594">
    <property type="entry name" value="HATPase_dom"/>
</dbReference>
<dbReference type="Gene3D" id="2.60.40.10">
    <property type="entry name" value="Immunoglobulins"/>
    <property type="match status" value="1"/>
</dbReference>
<keyword evidence="10 14" id="KW-1133">Transmembrane helix</keyword>
<gene>
    <name evidence="17" type="ORF">SAMN05216490_1352</name>
</gene>
<comment type="catalytic activity">
    <reaction evidence="1">
        <text>ATP + protein L-histidine = ADP + protein N-phospho-L-histidine.</text>
        <dbReference type="EC" id="2.7.13.3"/>
    </reaction>
</comment>
<dbReference type="Gene3D" id="3.40.50.2300">
    <property type="match status" value="2"/>
</dbReference>
<dbReference type="GO" id="GO:0005524">
    <property type="term" value="F:ATP binding"/>
    <property type="evidence" value="ECO:0007669"/>
    <property type="project" value="UniProtKB-KW"/>
</dbReference>
<evidence type="ECO:0000256" key="14">
    <source>
        <dbReference type="SAM" id="Phobius"/>
    </source>
</evidence>
<dbReference type="SMART" id="SM00387">
    <property type="entry name" value="HATPase_c"/>
    <property type="match status" value="1"/>
</dbReference>
<dbReference type="InterPro" id="IPR013783">
    <property type="entry name" value="Ig-like_fold"/>
</dbReference>
<evidence type="ECO:0000256" key="12">
    <source>
        <dbReference type="PROSITE-ProRule" id="PRU00169"/>
    </source>
</evidence>
<dbReference type="InterPro" id="IPR011110">
    <property type="entry name" value="Reg_prop"/>
</dbReference>
<dbReference type="SUPFAM" id="SSF52172">
    <property type="entry name" value="CheY-like"/>
    <property type="match status" value="2"/>
</dbReference>
<keyword evidence="6 14" id="KW-0812">Transmembrane</keyword>
<dbReference type="Pfam" id="PF07494">
    <property type="entry name" value="Reg_prop"/>
    <property type="match status" value="7"/>
</dbReference>
<dbReference type="Gene3D" id="3.30.565.10">
    <property type="entry name" value="Histidine kinase-like ATPase, C-terminal domain"/>
    <property type="match status" value="1"/>
</dbReference>
<evidence type="ECO:0000256" key="10">
    <source>
        <dbReference type="ARBA" id="ARBA00022989"/>
    </source>
</evidence>
<dbReference type="InterPro" id="IPR005467">
    <property type="entry name" value="His_kinase_dom"/>
</dbReference>
<dbReference type="InterPro" id="IPR011006">
    <property type="entry name" value="CheY-like_superfamily"/>
</dbReference>